<dbReference type="SUPFAM" id="SSF57850">
    <property type="entry name" value="RING/U-box"/>
    <property type="match status" value="1"/>
</dbReference>
<dbReference type="Gene3D" id="1.10.720.140">
    <property type="match status" value="1"/>
</dbReference>
<dbReference type="SUPFAM" id="SSF68906">
    <property type="entry name" value="SAP domain"/>
    <property type="match status" value="1"/>
</dbReference>
<evidence type="ECO:0000256" key="4">
    <source>
        <dbReference type="PROSITE-ProRule" id="PRU00175"/>
    </source>
</evidence>
<dbReference type="Proteomes" id="UP001153737">
    <property type="component" value="Chromosome 5"/>
</dbReference>
<keyword evidence="2 4" id="KW-0479">Metal-binding</keyword>
<dbReference type="Pfam" id="PF13920">
    <property type="entry name" value="zf-C3HC4_3"/>
    <property type="match status" value="1"/>
</dbReference>
<keyword evidence="2 4" id="KW-0863">Zinc-finger</keyword>
<dbReference type="SUPFAM" id="SSF57903">
    <property type="entry name" value="FYVE/PHD zinc finger"/>
    <property type="match status" value="1"/>
</dbReference>
<comment type="subcellular location">
    <subcellularLocation>
        <location evidence="1">Cell membrane</location>
        <topology evidence="1">Peripheral membrane protein</topology>
    </subcellularLocation>
</comment>
<dbReference type="InterPro" id="IPR001841">
    <property type="entry name" value="Znf_RING"/>
</dbReference>
<dbReference type="CDD" id="cd16500">
    <property type="entry name" value="RING-HC_CARP"/>
    <property type="match status" value="1"/>
</dbReference>
<organism evidence="7 8">
    <name type="scientific">Phaedon cochleariae</name>
    <name type="common">Mustard beetle</name>
    <dbReference type="NCBI Taxonomy" id="80249"/>
    <lineage>
        <taxon>Eukaryota</taxon>
        <taxon>Metazoa</taxon>
        <taxon>Ecdysozoa</taxon>
        <taxon>Arthropoda</taxon>
        <taxon>Hexapoda</taxon>
        <taxon>Insecta</taxon>
        <taxon>Pterygota</taxon>
        <taxon>Neoptera</taxon>
        <taxon>Endopterygota</taxon>
        <taxon>Coleoptera</taxon>
        <taxon>Polyphaga</taxon>
        <taxon>Cucujiformia</taxon>
        <taxon>Chrysomeloidea</taxon>
        <taxon>Chrysomelidae</taxon>
        <taxon>Chrysomelinae</taxon>
        <taxon>Chrysomelini</taxon>
        <taxon>Phaedon</taxon>
    </lineage>
</organism>
<sequence>MSHERLQSRSGFSKRFSEMPCVKCKSDFNLFNWKIKCGECGDKYCNKCLKRKEGVLYCEKCMILLKRPPDRTRLMELKSKDLQDYLNKRHISTYGVVEKQELVDLFCDKHIPEKPKRGVEKLTANFAGSVPNLRPLNELWENLESAISSDNRPTRQSRSPPEQPRPPPSRPYTPPNQESPGIPTYSAHPSPTASNVQESQNLDVKEETANDSPSPRKYPKLQDFGSVEELHNLSSKDLKILLTLNRVDFKGCVEKSELLERAERLWEDSCEQNKETPENMPVQELCKLCMDAPLDCVLLECGHIATCTDCGKKLAECPICRQYVVRVVRIFKA</sequence>
<dbReference type="PANTHER" id="PTHR14879">
    <property type="entry name" value="CASPASE REGULATOR, RING FINGER DOMAIN-CONTAINING"/>
    <property type="match status" value="1"/>
</dbReference>
<reference evidence="7" key="2">
    <citation type="submission" date="2022-10" db="EMBL/GenBank/DDBJ databases">
        <authorList>
            <consortium name="ENA_rothamsted_submissions"/>
            <consortium name="culmorum"/>
            <person name="King R."/>
        </authorList>
    </citation>
    <scope>NUCLEOTIDE SEQUENCE</scope>
</reference>
<feature type="region of interest" description="Disordered" evidence="5">
    <location>
        <begin position="147"/>
        <end position="223"/>
    </location>
</feature>
<dbReference type="Pfam" id="PF23632">
    <property type="entry name" value="SAP_RNF34_RFFL"/>
    <property type="match status" value="1"/>
</dbReference>
<dbReference type="PROSITE" id="PS50089">
    <property type="entry name" value="ZF_RING_2"/>
    <property type="match status" value="1"/>
</dbReference>
<dbReference type="InterPro" id="IPR051728">
    <property type="entry name" value="RING-FYVE_E3_ubiquitin-ligase"/>
</dbReference>
<dbReference type="InterPro" id="IPR011011">
    <property type="entry name" value="Znf_FYVE_PHD"/>
</dbReference>
<feature type="domain" description="RING-type" evidence="6">
    <location>
        <begin position="286"/>
        <end position="321"/>
    </location>
</feature>
<dbReference type="GO" id="GO:0043161">
    <property type="term" value="P:proteasome-mediated ubiquitin-dependent protein catabolic process"/>
    <property type="evidence" value="ECO:0007669"/>
    <property type="project" value="TreeGrafter"/>
</dbReference>
<evidence type="ECO:0000313" key="7">
    <source>
        <dbReference type="EMBL" id="CAG9821962.1"/>
    </source>
</evidence>
<dbReference type="InterPro" id="IPR055111">
    <property type="entry name" value="RNF34_RFFL_HeH"/>
</dbReference>
<dbReference type="FunFam" id="3.30.40.10:FF:000110">
    <property type="entry name" value="E3 ubiquitin-protein ligase RNF34 isoform X1"/>
    <property type="match status" value="1"/>
</dbReference>
<dbReference type="InterPro" id="IPR057299">
    <property type="entry name" value="RNF34_RFFL_SAP"/>
</dbReference>
<dbReference type="SMART" id="SM00184">
    <property type="entry name" value="RING"/>
    <property type="match status" value="2"/>
</dbReference>
<name>A0A9N9SIY1_PHACE</name>
<dbReference type="GO" id="GO:0005737">
    <property type="term" value="C:cytoplasm"/>
    <property type="evidence" value="ECO:0007669"/>
    <property type="project" value="TreeGrafter"/>
</dbReference>
<reference evidence="7" key="1">
    <citation type="submission" date="2022-01" db="EMBL/GenBank/DDBJ databases">
        <authorList>
            <person name="King R."/>
        </authorList>
    </citation>
    <scope>NUCLEOTIDE SEQUENCE</scope>
</reference>
<dbReference type="CDD" id="cd00065">
    <property type="entry name" value="FYVE_like_SF"/>
    <property type="match status" value="1"/>
</dbReference>
<gene>
    <name evidence="7" type="ORF">PHAECO_LOCUS9753</name>
</gene>
<dbReference type="OrthoDB" id="3045089at2759"/>
<dbReference type="GO" id="GO:0061630">
    <property type="term" value="F:ubiquitin protein ligase activity"/>
    <property type="evidence" value="ECO:0007669"/>
    <property type="project" value="TreeGrafter"/>
</dbReference>
<dbReference type="InterPro" id="IPR036361">
    <property type="entry name" value="SAP_dom_sf"/>
</dbReference>
<evidence type="ECO:0000256" key="2">
    <source>
        <dbReference type="ARBA" id="ARBA00022771"/>
    </source>
</evidence>
<proteinExistence type="predicted"/>
<feature type="compositionally biased region" description="Polar residues" evidence="5">
    <location>
        <begin position="187"/>
        <end position="202"/>
    </location>
</feature>
<evidence type="ECO:0000259" key="6">
    <source>
        <dbReference type="PROSITE" id="PS50089"/>
    </source>
</evidence>
<dbReference type="EMBL" id="OU896711">
    <property type="protein sequence ID" value="CAG9821962.1"/>
    <property type="molecule type" value="Genomic_DNA"/>
</dbReference>
<evidence type="ECO:0000256" key="5">
    <source>
        <dbReference type="SAM" id="MobiDB-lite"/>
    </source>
</evidence>
<dbReference type="AlphaFoldDB" id="A0A9N9SIY1"/>
<keyword evidence="8" id="KW-1185">Reference proteome</keyword>
<accession>A0A9N9SIY1</accession>
<dbReference type="GO" id="GO:0005886">
    <property type="term" value="C:plasma membrane"/>
    <property type="evidence" value="ECO:0007669"/>
    <property type="project" value="UniProtKB-SubCell"/>
</dbReference>
<dbReference type="Pfam" id="PF22968">
    <property type="entry name" value="RNF34L-like_3rd"/>
    <property type="match status" value="1"/>
</dbReference>
<dbReference type="Gene3D" id="3.30.40.10">
    <property type="entry name" value="Zinc/RING finger domain, C3HC4 (zinc finger)"/>
    <property type="match status" value="1"/>
</dbReference>
<dbReference type="PANTHER" id="PTHR14879:SF15">
    <property type="entry name" value="E3 UBIQUITIN-PROTEIN LIGASE RIFIFYLIN-LIKE PROTEIN"/>
    <property type="match status" value="1"/>
</dbReference>
<dbReference type="InterPro" id="IPR013083">
    <property type="entry name" value="Znf_RING/FYVE/PHD"/>
</dbReference>
<keyword evidence="3" id="KW-0862">Zinc</keyword>
<evidence type="ECO:0000256" key="3">
    <source>
        <dbReference type="ARBA" id="ARBA00022833"/>
    </source>
</evidence>
<protein>
    <recommendedName>
        <fullName evidence="6">RING-type domain-containing protein</fullName>
    </recommendedName>
</protein>
<dbReference type="GO" id="GO:1902042">
    <property type="term" value="P:negative regulation of extrinsic apoptotic signaling pathway via death domain receptors"/>
    <property type="evidence" value="ECO:0007669"/>
    <property type="project" value="TreeGrafter"/>
</dbReference>
<feature type="compositionally biased region" description="Pro residues" evidence="5">
    <location>
        <begin position="161"/>
        <end position="174"/>
    </location>
</feature>
<evidence type="ECO:0000313" key="8">
    <source>
        <dbReference type="Proteomes" id="UP001153737"/>
    </source>
</evidence>
<dbReference type="GO" id="GO:0070936">
    <property type="term" value="P:protein K48-linked ubiquitination"/>
    <property type="evidence" value="ECO:0007669"/>
    <property type="project" value="TreeGrafter"/>
</dbReference>
<evidence type="ECO:0000256" key="1">
    <source>
        <dbReference type="ARBA" id="ARBA00004202"/>
    </source>
</evidence>
<dbReference type="GO" id="GO:0008270">
    <property type="term" value="F:zinc ion binding"/>
    <property type="evidence" value="ECO:0007669"/>
    <property type="project" value="UniProtKB-KW"/>
</dbReference>